<proteinExistence type="predicted"/>
<evidence type="ECO:0000313" key="2">
    <source>
        <dbReference type="EMBL" id="KAJ5396476.1"/>
    </source>
</evidence>
<reference evidence="2" key="2">
    <citation type="journal article" date="2023" name="IMA Fungus">
        <title>Comparative genomic study of the Penicillium genus elucidates a diverse pangenome and 15 lateral gene transfer events.</title>
        <authorList>
            <person name="Petersen C."/>
            <person name="Sorensen T."/>
            <person name="Nielsen M.R."/>
            <person name="Sondergaard T.E."/>
            <person name="Sorensen J.L."/>
            <person name="Fitzpatrick D.A."/>
            <person name="Frisvad J.C."/>
            <person name="Nielsen K.L."/>
        </authorList>
    </citation>
    <scope>NUCLEOTIDE SEQUENCE</scope>
    <source>
        <strain evidence="2">IBT 29677</strain>
    </source>
</reference>
<reference evidence="2" key="1">
    <citation type="submission" date="2022-12" db="EMBL/GenBank/DDBJ databases">
        <authorList>
            <person name="Petersen C."/>
        </authorList>
    </citation>
    <scope>NUCLEOTIDE SEQUENCE</scope>
    <source>
        <strain evidence="2">IBT 29677</strain>
    </source>
</reference>
<name>A0A9W9W0Z7_9EURO</name>
<dbReference type="GeneID" id="81368206"/>
<organism evidence="2 3">
    <name type="scientific">Penicillium cosmopolitanum</name>
    <dbReference type="NCBI Taxonomy" id="1131564"/>
    <lineage>
        <taxon>Eukaryota</taxon>
        <taxon>Fungi</taxon>
        <taxon>Dikarya</taxon>
        <taxon>Ascomycota</taxon>
        <taxon>Pezizomycotina</taxon>
        <taxon>Eurotiomycetes</taxon>
        <taxon>Eurotiomycetidae</taxon>
        <taxon>Eurotiales</taxon>
        <taxon>Aspergillaceae</taxon>
        <taxon>Penicillium</taxon>
    </lineage>
</organism>
<comment type="caution">
    <text evidence="2">The sequence shown here is derived from an EMBL/GenBank/DDBJ whole genome shotgun (WGS) entry which is preliminary data.</text>
</comment>
<dbReference type="Proteomes" id="UP001147747">
    <property type="component" value="Unassembled WGS sequence"/>
</dbReference>
<dbReference type="EMBL" id="JAPZBU010000006">
    <property type="protein sequence ID" value="KAJ5396476.1"/>
    <property type="molecule type" value="Genomic_DNA"/>
</dbReference>
<evidence type="ECO:0000313" key="3">
    <source>
        <dbReference type="Proteomes" id="UP001147747"/>
    </source>
</evidence>
<gene>
    <name evidence="2" type="ORF">N7509_004589</name>
</gene>
<accession>A0A9W9W0Z7</accession>
<feature type="compositionally biased region" description="Basic and acidic residues" evidence="1">
    <location>
        <begin position="62"/>
        <end position="71"/>
    </location>
</feature>
<keyword evidence="3" id="KW-1185">Reference proteome</keyword>
<protein>
    <submittedName>
        <fullName evidence="2">Uncharacterized protein</fullName>
    </submittedName>
</protein>
<feature type="region of interest" description="Disordered" evidence="1">
    <location>
        <begin position="56"/>
        <end position="87"/>
    </location>
</feature>
<sequence>MKLVARIVQWRKVTVPAKPGDRDALYASSIPGKACYRDYSLVAVISAELGCCDSTPAVAERWGPESREDRPGPGQGQKGDDQRENDLIVVGADIDSMHAETKMALVSGGLLGGNDQ</sequence>
<dbReference type="AlphaFoldDB" id="A0A9W9W0Z7"/>
<dbReference type="RefSeq" id="XP_056488528.1">
    <property type="nucleotide sequence ID" value="XM_056629226.1"/>
</dbReference>
<evidence type="ECO:0000256" key="1">
    <source>
        <dbReference type="SAM" id="MobiDB-lite"/>
    </source>
</evidence>